<dbReference type="EMBL" id="CM041546">
    <property type="protein sequence ID" value="KAI3361193.1"/>
    <property type="molecule type" value="Genomic_DNA"/>
</dbReference>
<dbReference type="Proteomes" id="UP000831701">
    <property type="component" value="Chromosome 16"/>
</dbReference>
<feature type="non-terminal residue" evidence="1">
    <location>
        <position position="1"/>
    </location>
</feature>
<keyword evidence="2" id="KW-1185">Reference proteome</keyword>
<evidence type="ECO:0000313" key="2">
    <source>
        <dbReference type="Proteomes" id="UP000831701"/>
    </source>
</evidence>
<evidence type="ECO:0000313" key="1">
    <source>
        <dbReference type="EMBL" id="KAI3361193.1"/>
    </source>
</evidence>
<reference evidence="1" key="1">
    <citation type="submission" date="2022-04" db="EMBL/GenBank/DDBJ databases">
        <title>Jade perch genome.</title>
        <authorList>
            <person name="Chao B."/>
        </authorList>
    </citation>
    <scope>NUCLEOTIDE SEQUENCE</scope>
    <source>
        <strain evidence="1">CB-2022</strain>
    </source>
</reference>
<protein>
    <submittedName>
        <fullName evidence="1">Uncharacterized protein</fullName>
    </submittedName>
</protein>
<organism evidence="1 2">
    <name type="scientific">Scortum barcoo</name>
    <name type="common">barcoo grunter</name>
    <dbReference type="NCBI Taxonomy" id="214431"/>
    <lineage>
        <taxon>Eukaryota</taxon>
        <taxon>Metazoa</taxon>
        <taxon>Chordata</taxon>
        <taxon>Craniata</taxon>
        <taxon>Vertebrata</taxon>
        <taxon>Euteleostomi</taxon>
        <taxon>Actinopterygii</taxon>
        <taxon>Neopterygii</taxon>
        <taxon>Teleostei</taxon>
        <taxon>Neoteleostei</taxon>
        <taxon>Acanthomorphata</taxon>
        <taxon>Eupercaria</taxon>
        <taxon>Centrarchiformes</taxon>
        <taxon>Terapontoidei</taxon>
        <taxon>Terapontidae</taxon>
        <taxon>Scortum</taxon>
    </lineage>
</organism>
<accession>A0ACB8W330</accession>
<proteinExistence type="predicted"/>
<gene>
    <name evidence="1" type="ORF">L3Q82_013389</name>
</gene>
<name>A0ACB8W330_9TELE</name>
<sequence length="2499" mass="279723">ELGRRFACLPARFLSTYGRLREQPLEESCHRFTGGGSSCCGMDAGDAHFGQGVFGAQCSKPAMSIIGAEDEDFENDLTDVSEDMCSHFNNIEVLKDRPTHLLVFMQHVILQFDPVPLLVYLHADLLRNLSAKETKKQFVEFYNTFLDKGAILRVAVPPHIAYELDRTRPDLLSEEIQRRYALEVQNLQAAEVAKQLEDFRQKRMMGMTPNEAELIDVENHYPTDRIPTEMKEKSVAENLLEKMSETHYIADTCLFSFRLTIVPDEEKCQSIFSAVAFYMKHLGVKNRAADSKKSRGGGFFRRQLAKNKKDESTKVRPRGGFPIPSWIAGNTEKEKVNPERKGIVPGRGSVTDSIAPSQPSKKLSGGSTSLPGLDVNESSGNNISVISSPESSHNDGVSSNRLEPPTLSDVGDVSPVGLGGGLTIGEPLSPSDPPMEENLEKDSSDGPVFPPEGPGHSPTSPSPQIEEMDPRLLEFEHDPPNWRELAPTEALSSLSKKETKRQEVINASLFTVSTFSVLSELFATEHAHVRMLSVLQMIFSKPLERDELLTSTELATIFPNLDEIIEMHYNFYENLKKLRLDDNFIVKSISTTVLNRFGGTEGEWFQKLTARFCSHQSWALEQIKNRQKREPRFNSFILDAESKPQCRRLQLKDIIPIEMQRLTKYPLLLENIAKNTEDSTEKDKIQQSAECCRKILNHVNEEVKVMENLLTLKDYQRKLDTSGLKPSNELYTEYKNIDLTQKKMLYEGPLTWRVTKEKAIDVQCVLLGDLLVLLQRQDDKMVLKCQSKSNIAVQEGKQMLSPIIKLDSVFLREVATDRKAFYVIFTWDSGAQIYELVAQSVGERKIWTDVIKSAVDDLKLSGAPMKLTLPQGGGGAPFSPSTLTAPLSPTENGGLKSSGDRDKDSLMDDKSSDPRHRLIDFLSEKGFDLIGHSNSDQEKVANSALDEVMSLKRLLVGSISLSEDSQLDEENGEEQSKKPSQVMGSCQSTEESQSTERGAEEENDNPCEKESGGRRGEEEEEEKEEERSISAPLVLSQERMEEVYRRLHSLQKQLERLKTLEEEHHKLQEALSKFSLEGRNFQEFLTVKLLWFCKLIIDPLKKTINLSENTKNKILTAEGVLLFLCVLLPAATLLCQSKRINELEKKKVKKEEENIYQPQLTLTGATRAVMDTKAVFAALYSVCEENATFFSGGAKGSQGDAARRLVDAMNLIQEHARSLEPVVSGFAAVYHHFDFDPHIPANGYRSLVKVVRCCLLHIIQKGRYITANRRSIFFRVAHNAGEMEAYCNALCQLRALLYLAQRLLHDNSHGNLFFQDESGLSESFVREYSSMHKGCFYGRCLGFQFTPAIRPCLQTIAIGLVAFGENYKRHQSGIGVAASSFFTSGKYAIDPELRGSEFERITQNLDVHFWKSFWNITETEVLSSLASMTSTQVKVNRALSVPPVPFDLPLAANHRASVTIAPPSAHIGAAPIQMRLISYDLREGQDSETLLSLSRSEGGAISLSLGLKTKRLPSSPCLLIHFHGGGFVAQTSKSHEPYLKSWSQDLGVPILSVDYSLAPEAPFPRALEECFYAYCWALRNHHLLGWTGEKVCLAGDSAGGNLCVTTSMRAAAFGVRMPDGIVAAYPATLLTAYASPSRLLTLMDPLLPLSVLSRCLSAYAGNEPQTETQIEKVSTLSLVRRDTALLLRDFRQGASNWIHSLLDPNRASATPNTAAEAPPGATDTVRKSISEASISSPHADPPVPSEPSEFPARKLSVKSQTCQDLGSHNNSTSHSAPLLSERTPEDVNFFLSKDADPSMSSDLSSLAIPPPAGEEGSELEHPSEFPLGFEPLRSVQLTEMRVDSSPVVKDPFCSPLLAPDSMLKGLPPVHIVACALDPMLDDSVMFAKRLRKIDQPVTLCVVDDLPHGFLSLSQLSRETREAANVCVERIRAAFTQKDTPQEPRKHRKLERTDRGDQRARALLLLLLPPRSRSSLRSALEPFLRARSRLRDEGFSEPRRADESDGGGERKMEVRVGERLLCLAVLSGVLCPDSVLGKYVKGVVDTKEDWVFLTRFCFLTDFGRLDFRFRYPKSRCCQNILLYFDDSSQWPAVYKRPEKNCYQKEAVLRPENNQVINLTTRYTWSGCVKEQKYVKEVEGDGNEEVLSCVGGRSFRSVRERWWYIALSKCGGDGLRLEYEMKLTNGQSFWTQHFSADEFGILETDITFLVIFSMVFLLSCYFAYNLKGRQLLHTTYKMFMTAAGVEVLSLLFHCVYWGLYARDGVGNGSLKILGKLLFSVSFLVFLLMLILLGKGFTVTRARISHSGSVKLSIYMTVYTITYVILFIYEAEFFDPGEVLYAYDSPAGYGLMGLQLLAYVWFCYAVLVSLKHYPEKQPFYVPFFTTYTLWFFAVPVMALIANFGIPRWAREKIVNGIQLGIHLYAHIVFLVITRPSAANKNFPYHVRTSQIGILLSSPKGGEGAESFPHHAYGNSSFLGDSQPNFTELFSIQSETQYLCNIP</sequence>
<comment type="caution">
    <text evidence="1">The sequence shown here is derived from an EMBL/GenBank/DDBJ whole genome shotgun (WGS) entry which is preliminary data.</text>
</comment>